<proteinExistence type="predicted"/>
<gene>
    <name evidence="1" type="ORF">CALMAC_LOCUS13411</name>
</gene>
<dbReference type="OrthoDB" id="6790096at2759"/>
<name>A0A653D0N7_CALMS</name>
<organism evidence="1 2">
    <name type="scientific">Callosobruchus maculatus</name>
    <name type="common">Southern cowpea weevil</name>
    <name type="synonym">Pulse bruchid</name>
    <dbReference type="NCBI Taxonomy" id="64391"/>
    <lineage>
        <taxon>Eukaryota</taxon>
        <taxon>Metazoa</taxon>
        <taxon>Ecdysozoa</taxon>
        <taxon>Arthropoda</taxon>
        <taxon>Hexapoda</taxon>
        <taxon>Insecta</taxon>
        <taxon>Pterygota</taxon>
        <taxon>Neoptera</taxon>
        <taxon>Endopterygota</taxon>
        <taxon>Coleoptera</taxon>
        <taxon>Polyphaga</taxon>
        <taxon>Cucujiformia</taxon>
        <taxon>Chrysomeloidea</taxon>
        <taxon>Chrysomelidae</taxon>
        <taxon>Bruchinae</taxon>
        <taxon>Bruchini</taxon>
        <taxon>Callosobruchus</taxon>
    </lineage>
</organism>
<feature type="non-terminal residue" evidence="1">
    <location>
        <position position="1"/>
    </location>
</feature>
<dbReference type="AlphaFoldDB" id="A0A653D0N7"/>
<sequence>NRLITERNWKIFWSKTGDNNSKPYFFAIHNVACIWNCHLIIPPKQETTSSHNYLVIIHTLGMYDKIHPAVSQATSFSSGFYDIHFINHFSSDMCLVRVDGKVTPLLLLNSQHNIRTEPMKTEASTHLPGGHLSDETGFHSDLTDIFDSEIIAP</sequence>
<protein>
    <submittedName>
        <fullName evidence="1">Uncharacterized protein</fullName>
    </submittedName>
</protein>
<dbReference type="Proteomes" id="UP000410492">
    <property type="component" value="Unassembled WGS sequence"/>
</dbReference>
<evidence type="ECO:0000313" key="1">
    <source>
        <dbReference type="EMBL" id="VEN53693.1"/>
    </source>
</evidence>
<dbReference type="EMBL" id="CAACVG010009607">
    <property type="protein sequence ID" value="VEN53693.1"/>
    <property type="molecule type" value="Genomic_DNA"/>
</dbReference>
<keyword evidence="2" id="KW-1185">Reference proteome</keyword>
<evidence type="ECO:0000313" key="2">
    <source>
        <dbReference type="Proteomes" id="UP000410492"/>
    </source>
</evidence>
<reference evidence="1 2" key="1">
    <citation type="submission" date="2019-01" db="EMBL/GenBank/DDBJ databases">
        <authorList>
            <person name="Sayadi A."/>
        </authorList>
    </citation>
    <scope>NUCLEOTIDE SEQUENCE [LARGE SCALE GENOMIC DNA]</scope>
</reference>
<accession>A0A653D0N7</accession>